<feature type="compositionally biased region" description="Basic and acidic residues" evidence="1">
    <location>
        <begin position="12"/>
        <end position="27"/>
    </location>
</feature>
<name>A0AA86MYJ3_9BACT</name>
<accession>A0AA86MYJ3</accession>
<sequence>MVAASHASGRVMRQEREVLAEKNESKQAETQYNWLQKEVGDRNERLVLVT</sequence>
<dbReference type="Proteomes" id="UP001179121">
    <property type="component" value="Chromosome"/>
</dbReference>
<evidence type="ECO:0000256" key="1">
    <source>
        <dbReference type="SAM" id="MobiDB-lite"/>
    </source>
</evidence>
<proteinExistence type="predicted"/>
<dbReference type="KEGG" id="nti:DNFV4_01869"/>
<dbReference type="AlphaFoldDB" id="A0AA86MYJ3"/>
<reference evidence="2" key="1">
    <citation type="submission" date="2022-10" db="EMBL/GenBank/DDBJ databases">
        <authorList>
            <person name="Koch H."/>
        </authorList>
    </citation>
    <scope>NUCLEOTIDE SEQUENCE</scope>
    <source>
        <strain evidence="2">DNF</strain>
    </source>
</reference>
<feature type="region of interest" description="Disordered" evidence="1">
    <location>
        <begin position="1"/>
        <end position="27"/>
    </location>
</feature>
<evidence type="ECO:0000313" key="3">
    <source>
        <dbReference type="Proteomes" id="UP001179121"/>
    </source>
</evidence>
<keyword evidence="3" id="KW-1185">Reference proteome</keyword>
<gene>
    <name evidence="2" type="ORF">DNFV4_01869</name>
</gene>
<protein>
    <submittedName>
        <fullName evidence="2">Uncharacterized protein</fullName>
    </submittedName>
</protein>
<dbReference type="EMBL" id="OX365700">
    <property type="protein sequence ID" value="CAI4031446.1"/>
    <property type="molecule type" value="Genomic_DNA"/>
</dbReference>
<evidence type="ECO:0000313" key="2">
    <source>
        <dbReference type="EMBL" id="CAI4031446.1"/>
    </source>
</evidence>
<organism evidence="2 3">
    <name type="scientific">Nitrospira tepida</name>
    <dbReference type="NCBI Taxonomy" id="2973512"/>
    <lineage>
        <taxon>Bacteria</taxon>
        <taxon>Pseudomonadati</taxon>
        <taxon>Nitrospirota</taxon>
        <taxon>Nitrospiria</taxon>
        <taxon>Nitrospirales</taxon>
        <taxon>Nitrospiraceae</taxon>
        <taxon>Nitrospira</taxon>
    </lineage>
</organism>